<feature type="compositionally biased region" description="Basic and acidic residues" evidence="1">
    <location>
        <begin position="268"/>
        <end position="284"/>
    </location>
</feature>
<dbReference type="EMBL" id="HE575320">
    <property type="protein sequence ID" value="CCC91403.1"/>
    <property type="molecule type" value="Genomic_DNA"/>
</dbReference>
<keyword evidence="2" id="KW-0732">Signal</keyword>
<feature type="signal peptide" evidence="2">
    <location>
        <begin position="1"/>
        <end position="21"/>
    </location>
</feature>
<feature type="compositionally biased region" description="Basic residues" evidence="1">
    <location>
        <begin position="363"/>
        <end position="372"/>
    </location>
</feature>
<feature type="region of interest" description="Disordered" evidence="1">
    <location>
        <begin position="237"/>
        <end position="285"/>
    </location>
</feature>
<reference evidence="3" key="1">
    <citation type="journal article" date="2012" name="Proc. Natl. Acad. Sci. U.S.A.">
        <title>Antigenic diversity is generated by distinct evolutionary mechanisms in African trypanosome species.</title>
        <authorList>
            <person name="Jackson A.P."/>
            <person name="Berry A."/>
            <person name="Aslett M."/>
            <person name="Allison H.C."/>
            <person name="Burton P."/>
            <person name="Vavrova-Anderson J."/>
            <person name="Brown R."/>
            <person name="Browne H."/>
            <person name="Corton N."/>
            <person name="Hauser H."/>
            <person name="Gamble J."/>
            <person name="Gilderthorp R."/>
            <person name="Marcello L."/>
            <person name="McQuillan J."/>
            <person name="Otto T.D."/>
            <person name="Quail M.A."/>
            <person name="Sanders M.J."/>
            <person name="van Tonder A."/>
            <person name="Ginger M.L."/>
            <person name="Field M.C."/>
            <person name="Barry J.D."/>
            <person name="Hertz-Fowler C."/>
            <person name="Berriman M."/>
        </authorList>
    </citation>
    <scope>NUCLEOTIDE SEQUENCE</scope>
    <source>
        <strain evidence="3">IL3000</strain>
    </source>
</reference>
<feature type="region of interest" description="Disordered" evidence="1">
    <location>
        <begin position="345"/>
        <end position="372"/>
    </location>
</feature>
<protein>
    <recommendedName>
        <fullName evidence="4">Variant surface glycoprotein</fullName>
    </recommendedName>
</protein>
<feature type="compositionally biased region" description="Basic and acidic residues" evidence="1">
    <location>
        <begin position="133"/>
        <end position="153"/>
    </location>
</feature>
<evidence type="ECO:0008006" key="4">
    <source>
        <dbReference type="Google" id="ProtNLM"/>
    </source>
</evidence>
<feature type="chain" id="PRO_5003410563" description="Variant surface glycoprotein" evidence="2">
    <location>
        <begin position="22"/>
        <end position="372"/>
    </location>
</feature>
<proteinExistence type="predicted"/>
<dbReference type="AlphaFoldDB" id="G0UPU2"/>
<dbReference type="VEuPathDB" id="TriTrypDB:TcIL3000_7_2130"/>
<sequence length="372" mass="42958">MLCVCCLRIVIFCLFGVTVSPRSVTTWTFIKVHNFIWFEAMQEERTQTATTAPSFGGRIHPGLHRYLPGQLSKAEKRITTGKTNQKAHKSAYIDILKTEVAPFLPFTECIRQTLLPSVTVRRAADTCNAVNNDTKREQRYESTNETPKAKGERGNIIPYSSKHNETDAVIMSLIHQNNAGRKGNISKEAFYFGNQNIGGAGQLEYSHPAEENNNNSTVSNWRARHHNNPEIWLERAQQHPPPKGKQQEEIQPQLQQQNTGITSTAHRRATEKLNQREENKEKTNKNVVEQQIHPTKNEIWYDSNKYDQYDKVPKPKLRFELTKYPNTFTITQPDKNTPQYIDEEKRFVTTNGTQTINKEEQSRKKRKQNKKH</sequence>
<evidence type="ECO:0000256" key="1">
    <source>
        <dbReference type="SAM" id="MobiDB-lite"/>
    </source>
</evidence>
<accession>G0UPU2</accession>
<gene>
    <name evidence="3" type="ORF">TCIL3000_7_2130</name>
</gene>
<feature type="region of interest" description="Disordered" evidence="1">
    <location>
        <begin position="133"/>
        <end position="159"/>
    </location>
</feature>
<name>G0UPU2_TRYCI</name>
<evidence type="ECO:0000313" key="3">
    <source>
        <dbReference type="EMBL" id="CCC91403.1"/>
    </source>
</evidence>
<organism evidence="3">
    <name type="scientific">Trypanosoma congolense (strain IL3000)</name>
    <dbReference type="NCBI Taxonomy" id="1068625"/>
    <lineage>
        <taxon>Eukaryota</taxon>
        <taxon>Discoba</taxon>
        <taxon>Euglenozoa</taxon>
        <taxon>Kinetoplastea</taxon>
        <taxon>Metakinetoplastina</taxon>
        <taxon>Trypanosomatida</taxon>
        <taxon>Trypanosomatidae</taxon>
        <taxon>Trypanosoma</taxon>
        <taxon>Nannomonas</taxon>
    </lineage>
</organism>
<evidence type="ECO:0000256" key="2">
    <source>
        <dbReference type="SAM" id="SignalP"/>
    </source>
</evidence>